<proteinExistence type="predicted"/>
<protein>
    <submittedName>
        <fullName evidence="1">DUF2848 family protein</fullName>
    </submittedName>
</protein>
<dbReference type="RefSeq" id="WP_195719040.1">
    <property type="nucleotide sequence ID" value="NZ_CP064056.1"/>
</dbReference>
<dbReference type="InterPro" id="IPR021269">
    <property type="entry name" value="DUF2848"/>
</dbReference>
<reference evidence="1 2" key="1">
    <citation type="submission" date="2020-10" db="EMBL/GenBank/DDBJ databases">
        <title>Closed genome sequences of Staphylococcus lloydii sp. nov. and Staphylococcus durrellii sp. nov. Isolated from Captive Fruit Bats (Pteropus livingstonii).</title>
        <authorList>
            <person name="Fountain K."/>
        </authorList>
    </citation>
    <scope>NUCLEOTIDE SEQUENCE [LARGE SCALE GENOMIC DNA]</scope>
    <source>
        <strain evidence="1 2">23_2_7_LY</strain>
    </source>
</reference>
<accession>A0A7T1FA50</accession>
<dbReference type="EMBL" id="CP064056">
    <property type="protein sequence ID" value="QPM75370.1"/>
    <property type="molecule type" value="Genomic_DNA"/>
</dbReference>
<evidence type="ECO:0000313" key="1">
    <source>
        <dbReference type="EMBL" id="QPM75370.1"/>
    </source>
</evidence>
<keyword evidence="2" id="KW-1185">Reference proteome</keyword>
<dbReference type="Proteomes" id="UP000594455">
    <property type="component" value="Chromosome"/>
</dbReference>
<dbReference type="KEGG" id="sllo:ISP08_01140"/>
<name>A0A7T1FA50_9STAP</name>
<sequence length="217" mass="24788">MKFMLSNEWVDIDFKHAYCIGYSGRNVDKTKAHIAELKKLGVPEPASIPEIYHLSSSLFKQVDSIDVVGNKTSGEAEIVLLFNGEQSYVTLGSDHTDRDLERVSIHKSKQVCAKPLATDLWRFEDVQEQWDNLQLSSYIMEDEEWKLYQQDAVSSILPVENLMKTLTKEGEELTNTIVYCGTVPLIDGFKYPNKFKAELFNPQKNKAIELTYSVNEL</sequence>
<gene>
    <name evidence="1" type="ORF">ISP08_01140</name>
</gene>
<dbReference type="Pfam" id="PF11010">
    <property type="entry name" value="DUF2848"/>
    <property type="match status" value="1"/>
</dbReference>
<organism evidence="1 2">
    <name type="scientific">Staphylococcus lloydii</name>
    <dbReference type="NCBI Taxonomy" id="2781774"/>
    <lineage>
        <taxon>Bacteria</taxon>
        <taxon>Bacillati</taxon>
        <taxon>Bacillota</taxon>
        <taxon>Bacilli</taxon>
        <taxon>Bacillales</taxon>
        <taxon>Staphylococcaceae</taxon>
        <taxon>Staphylococcus</taxon>
    </lineage>
</organism>
<evidence type="ECO:0000313" key="2">
    <source>
        <dbReference type="Proteomes" id="UP000594455"/>
    </source>
</evidence>
<dbReference type="AlphaFoldDB" id="A0A7T1FA50"/>